<dbReference type="Proteomes" id="UP000178107">
    <property type="component" value="Unassembled WGS sequence"/>
</dbReference>
<feature type="region of interest" description="Disordered" evidence="4">
    <location>
        <begin position="1"/>
        <end position="86"/>
    </location>
</feature>
<name>A0A1G2SYN6_9BACT</name>
<keyword evidence="1" id="KW-0689">Ribosomal protein</keyword>
<feature type="compositionally biased region" description="Low complexity" evidence="4">
    <location>
        <begin position="25"/>
        <end position="34"/>
    </location>
</feature>
<gene>
    <name evidence="5" type="ORF">A2838_00815</name>
</gene>
<feature type="compositionally biased region" description="Basic residues" evidence="4">
    <location>
        <begin position="1"/>
        <end position="17"/>
    </location>
</feature>
<dbReference type="GO" id="GO:0005840">
    <property type="term" value="C:ribosome"/>
    <property type="evidence" value="ECO:0007669"/>
    <property type="project" value="UniProtKB-KW"/>
</dbReference>
<feature type="compositionally biased region" description="Basic residues" evidence="4">
    <location>
        <begin position="53"/>
        <end position="69"/>
    </location>
</feature>
<dbReference type="GO" id="GO:1990904">
    <property type="term" value="C:ribonucleoprotein complex"/>
    <property type="evidence" value="ECO:0007669"/>
    <property type="project" value="UniProtKB-KW"/>
</dbReference>
<dbReference type="InterPro" id="IPR036227">
    <property type="entry name" value="Ribosomal_uL15/eL18_sf"/>
</dbReference>
<organism evidence="5 6">
    <name type="scientific">Candidatus Zambryskibacteria bacterium RIFCSPHIGHO2_01_FULL_46_25</name>
    <dbReference type="NCBI Taxonomy" id="1802738"/>
    <lineage>
        <taxon>Bacteria</taxon>
        <taxon>Candidatus Zambryskiibacteriota</taxon>
    </lineage>
</organism>
<protein>
    <recommendedName>
        <fullName evidence="3">50S ribosomal protein L15</fullName>
    </recommendedName>
</protein>
<proteinExistence type="predicted"/>
<evidence type="ECO:0000256" key="1">
    <source>
        <dbReference type="ARBA" id="ARBA00022980"/>
    </source>
</evidence>
<accession>A0A1G2SYN6</accession>
<evidence type="ECO:0000256" key="2">
    <source>
        <dbReference type="ARBA" id="ARBA00023274"/>
    </source>
</evidence>
<comment type="caution">
    <text evidence="5">The sequence shown here is derived from an EMBL/GenBank/DDBJ whole genome shotgun (WGS) entry which is preliminary data.</text>
</comment>
<dbReference type="SUPFAM" id="SSF52080">
    <property type="entry name" value="Ribosomal proteins L15p and L18e"/>
    <property type="match status" value="1"/>
</dbReference>
<evidence type="ECO:0000256" key="4">
    <source>
        <dbReference type="SAM" id="MobiDB-lite"/>
    </source>
</evidence>
<dbReference type="EMBL" id="MHVH01000006">
    <property type="protein sequence ID" value="OHA90157.1"/>
    <property type="molecule type" value="Genomic_DNA"/>
</dbReference>
<reference evidence="5 6" key="1">
    <citation type="journal article" date="2016" name="Nat. Commun.">
        <title>Thousands of microbial genomes shed light on interconnected biogeochemical processes in an aquifer system.</title>
        <authorList>
            <person name="Anantharaman K."/>
            <person name="Brown C.T."/>
            <person name="Hug L.A."/>
            <person name="Sharon I."/>
            <person name="Castelle C.J."/>
            <person name="Probst A.J."/>
            <person name="Thomas B.C."/>
            <person name="Singh A."/>
            <person name="Wilkins M.J."/>
            <person name="Karaoz U."/>
            <person name="Brodie E.L."/>
            <person name="Williams K.H."/>
            <person name="Hubbard S.S."/>
            <person name="Banfield J.F."/>
        </authorList>
    </citation>
    <scope>NUCLEOTIDE SEQUENCE [LARGE SCALE GENOMIC DNA]</scope>
</reference>
<evidence type="ECO:0000313" key="5">
    <source>
        <dbReference type="EMBL" id="OHA90157.1"/>
    </source>
</evidence>
<dbReference type="AlphaFoldDB" id="A0A1G2SYN6"/>
<keyword evidence="2" id="KW-0687">Ribonucleoprotein</keyword>
<evidence type="ECO:0000256" key="3">
    <source>
        <dbReference type="ARBA" id="ARBA00035497"/>
    </source>
</evidence>
<sequence length="86" mass="9657">MQFHTLKRKTPNHKSKQVGRGGTRGKTAGRGTKGQNARAGRKKRPEIRDVIKRVPKLRGRGKSSLKSRQFKLSGSALKEHLSKNKK</sequence>
<feature type="compositionally biased region" description="Basic and acidic residues" evidence="4">
    <location>
        <begin position="77"/>
        <end position="86"/>
    </location>
</feature>
<evidence type="ECO:0000313" key="6">
    <source>
        <dbReference type="Proteomes" id="UP000178107"/>
    </source>
</evidence>